<organism evidence="1 2">
    <name type="scientific">Pseudomonas migulae</name>
    <dbReference type="NCBI Taxonomy" id="78543"/>
    <lineage>
        <taxon>Bacteria</taxon>
        <taxon>Pseudomonadati</taxon>
        <taxon>Pseudomonadota</taxon>
        <taxon>Gammaproteobacteria</taxon>
        <taxon>Pseudomonadales</taxon>
        <taxon>Pseudomonadaceae</taxon>
        <taxon>Pseudomonas</taxon>
    </lineage>
</organism>
<proteinExistence type="predicted"/>
<dbReference type="Pfam" id="PF20242">
    <property type="entry name" value="Emfourin"/>
    <property type="match status" value="1"/>
</dbReference>
<dbReference type="EMBL" id="FNTY01000002">
    <property type="protein sequence ID" value="SEE55358.1"/>
    <property type="molecule type" value="Genomic_DNA"/>
</dbReference>
<dbReference type="InterPro" id="IPR049457">
    <property type="entry name" value="Emfourin"/>
</dbReference>
<evidence type="ECO:0000313" key="1">
    <source>
        <dbReference type="EMBL" id="SEE55358.1"/>
    </source>
</evidence>
<name>A0A1H5JUK2_9PSED</name>
<dbReference type="Proteomes" id="UP000198985">
    <property type="component" value="Unassembled WGS sequence"/>
</dbReference>
<sequence length="107" mass="12223">MKKLPALGDEAVVSLSRQGGFAMLHTLTRPREIEFAQCDPDQRTRICTLLEGCLPLTRESSGQGDQRFYQIEVRYRLNEQDDRLVLKVPEDKAPGELVHLWDKGEVL</sequence>
<protein>
    <submittedName>
        <fullName evidence="1">Uncharacterized protein</fullName>
    </submittedName>
</protein>
<accession>A0A1H5JUK2</accession>
<dbReference type="RefSeq" id="WP_084321706.1">
    <property type="nucleotide sequence ID" value="NZ_FNTY01000002.1"/>
</dbReference>
<evidence type="ECO:0000313" key="2">
    <source>
        <dbReference type="Proteomes" id="UP000198985"/>
    </source>
</evidence>
<reference evidence="1 2" key="1">
    <citation type="submission" date="2016-10" db="EMBL/GenBank/DDBJ databases">
        <authorList>
            <person name="de Groot N.N."/>
        </authorList>
    </citation>
    <scope>NUCLEOTIDE SEQUENCE [LARGE SCALE GENOMIC DNA]</scope>
    <source>
        <strain evidence="1 2">BS3662</strain>
    </source>
</reference>
<dbReference type="AlphaFoldDB" id="A0A1H5JUK2"/>
<gene>
    <name evidence="1" type="ORF">SAMN04490194_2758</name>
</gene>